<keyword evidence="2" id="KW-0902">Two-component regulatory system</keyword>
<name>A0A1N7RVF1_9BURK</name>
<evidence type="ECO:0000256" key="4">
    <source>
        <dbReference type="PROSITE-ProRule" id="PRU00169"/>
    </source>
</evidence>
<feature type="DNA-binding region" description="OmpR/PhoB-type" evidence="5">
    <location>
        <begin position="126"/>
        <end position="225"/>
    </location>
</feature>
<dbReference type="Proteomes" id="UP000195569">
    <property type="component" value="Unassembled WGS sequence"/>
</dbReference>
<evidence type="ECO:0000259" key="6">
    <source>
        <dbReference type="PROSITE" id="PS50110"/>
    </source>
</evidence>
<dbReference type="GO" id="GO:0006355">
    <property type="term" value="P:regulation of DNA-templated transcription"/>
    <property type="evidence" value="ECO:0007669"/>
    <property type="project" value="InterPro"/>
</dbReference>
<dbReference type="AlphaFoldDB" id="A0A1N7RVF1"/>
<dbReference type="Pfam" id="PF00072">
    <property type="entry name" value="Response_reg"/>
    <property type="match status" value="1"/>
</dbReference>
<dbReference type="PANTHER" id="PTHR48111">
    <property type="entry name" value="REGULATOR OF RPOS"/>
    <property type="match status" value="1"/>
</dbReference>
<sequence>MAGFMRIAVLEETQAQAVFVCRTLSATGHTSHAFADGHALVAQLRSQPFDLLVLDRDAPGLSADEVVHWVRENFNECLPVLLTTKTDDTSGQITDVDDCLVKPISAATLLARVGMLLRNPGQEPVAEKEVFGAYEFEPGSKRVRVRGHAVTLTHKEFELALLLFKHLSRPLSRLHILEAIWKQAAAIPSRTIDTHVSMLRAKLGLRPENGYRLMPIYGYGYRLERIEKGDTGT</sequence>
<dbReference type="SMART" id="SM00862">
    <property type="entry name" value="Trans_reg_C"/>
    <property type="match status" value="1"/>
</dbReference>
<evidence type="ECO:0000313" key="8">
    <source>
        <dbReference type="EMBL" id="SIT39085.1"/>
    </source>
</evidence>
<evidence type="ECO:0000256" key="1">
    <source>
        <dbReference type="ARBA" id="ARBA00022553"/>
    </source>
</evidence>
<dbReference type="PROSITE" id="PS51755">
    <property type="entry name" value="OMPR_PHOB"/>
    <property type="match status" value="1"/>
</dbReference>
<evidence type="ECO:0000313" key="9">
    <source>
        <dbReference type="Proteomes" id="UP000195569"/>
    </source>
</evidence>
<dbReference type="PANTHER" id="PTHR48111:SF40">
    <property type="entry name" value="PHOSPHATE REGULON TRANSCRIPTIONAL REGULATORY PROTEIN PHOB"/>
    <property type="match status" value="1"/>
</dbReference>
<evidence type="ECO:0000256" key="2">
    <source>
        <dbReference type="ARBA" id="ARBA00023012"/>
    </source>
</evidence>
<evidence type="ECO:0000259" key="7">
    <source>
        <dbReference type="PROSITE" id="PS51755"/>
    </source>
</evidence>
<dbReference type="GO" id="GO:0032993">
    <property type="term" value="C:protein-DNA complex"/>
    <property type="evidence" value="ECO:0007669"/>
    <property type="project" value="TreeGrafter"/>
</dbReference>
<proteinExistence type="predicted"/>
<gene>
    <name evidence="8" type="ORF">BN2476_210034</name>
</gene>
<evidence type="ECO:0000256" key="3">
    <source>
        <dbReference type="ARBA" id="ARBA00023125"/>
    </source>
</evidence>
<dbReference type="Gene3D" id="1.10.10.10">
    <property type="entry name" value="Winged helix-like DNA-binding domain superfamily/Winged helix DNA-binding domain"/>
    <property type="match status" value="1"/>
</dbReference>
<dbReference type="Gene3D" id="3.40.50.2300">
    <property type="match status" value="1"/>
</dbReference>
<dbReference type="SUPFAM" id="SSF52172">
    <property type="entry name" value="CheY-like"/>
    <property type="match status" value="1"/>
</dbReference>
<dbReference type="PROSITE" id="PS50110">
    <property type="entry name" value="RESPONSE_REGULATORY"/>
    <property type="match status" value="1"/>
</dbReference>
<feature type="domain" description="Response regulatory" evidence="6">
    <location>
        <begin position="6"/>
        <end position="117"/>
    </location>
</feature>
<keyword evidence="3 5" id="KW-0238">DNA-binding</keyword>
<dbReference type="GO" id="GO:0000156">
    <property type="term" value="F:phosphorelay response regulator activity"/>
    <property type="evidence" value="ECO:0007669"/>
    <property type="project" value="TreeGrafter"/>
</dbReference>
<dbReference type="EMBL" id="CYGY02000021">
    <property type="protein sequence ID" value="SIT39085.1"/>
    <property type="molecule type" value="Genomic_DNA"/>
</dbReference>
<dbReference type="InterPro" id="IPR036388">
    <property type="entry name" value="WH-like_DNA-bd_sf"/>
</dbReference>
<reference evidence="8" key="1">
    <citation type="submission" date="2016-12" db="EMBL/GenBank/DDBJ databases">
        <authorList>
            <person name="Moulin L."/>
        </authorList>
    </citation>
    <scope>NUCLEOTIDE SEQUENCE [LARGE SCALE GENOMIC DNA]</scope>
    <source>
        <strain evidence="8">STM 7183</strain>
    </source>
</reference>
<dbReference type="GO" id="GO:0005829">
    <property type="term" value="C:cytosol"/>
    <property type="evidence" value="ECO:0007669"/>
    <property type="project" value="TreeGrafter"/>
</dbReference>
<dbReference type="InterPro" id="IPR039420">
    <property type="entry name" value="WalR-like"/>
</dbReference>
<accession>A0A1N7RVF1</accession>
<dbReference type="GO" id="GO:0000976">
    <property type="term" value="F:transcription cis-regulatory region binding"/>
    <property type="evidence" value="ECO:0007669"/>
    <property type="project" value="TreeGrafter"/>
</dbReference>
<organism evidence="8 9">
    <name type="scientific">Paraburkholderia piptadeniae</name>
    <dbReference type="NCBI Taxonomy" id="1701573"/>
    <lineage>
        <taxon>Bacteria</taxon>
        <taxon>Pseudomonadati</taxon>
        <taxon>Pseudomonadota</taxon>
        <taxon>Betaproteobacteria</taxon>
        <taxon>Burkholderiales</taxon>
        <taxon>Burkholderiaceae</taxon>
        <taxon>Paraburkholderia</taxon>
    </lineage>
</organism>
<dbReference type="SMART" id="SM00448">
    <property type="entry name" value="REC"/>
    <property type="match status" value="1"/>
</dbReference>
<dbReference type="InterPro" id="IPR001789">
    <property type="entry name" value="Sig_transdc_resp-reg_receiver"/>
</dbReference>
<dbReference type="InterPro" id="IPR001867">
    <property type="entry name" value="OmpR/PhoB-type_DNA-bd"/>
</dbReference>
<comment type="caution">
    <text evidence="8">The sequence shown here is derived from an EMBL/GenBank/DDBJ whole genome shotgun (WGS) entry which is preliminary data.</text>
</comment>
<keyword evidence="1 4" id="KW-0597">Phosphoprotein</keyword>
<dbReference type="InterPro" id="IPR016032">
    <property type="entry name" value="Sig_transdc_resp-reg_C-effctor"/>
</dbReference>
<keyword evidence="9" id="KW-1185">Reference proteome</keyword>
<dbReference type="Pfam" id="PF00486">
    <property type="entry name" value="Trans_reg_C"/>
    <property type="match status" value="1"/>
</dbReference>
<feature type="modified residue" description="4-aspartylphosphate" evidence="4">
    <location>
        <position position="55"/>
    </location>
</feature>
<evidence type="ECO:0000256" key="5">
    <source>
        <dbReference type="PROSITE-ProRule" id="PRU01091"/>
    </source>
</evidence>
<protein>
    <submittedName>
        <fullName evidence="8">DNA-binding response regulator</fullName>
    </submittedName>
</protein>
<dbReference type="CDD" id="cd00383">
    <property type="entry name" value="trans_reg_C"/>
    <property type="match status" value="1"/>
</dbReference>
<feature type="domain" description="OmpR/PhoB-type" evidence="7">
    <location>
        <begin position="126"/>
        <end position="225"/>
    </location>
</feature>
<dbReference type="SUPFAM" id="SSF46894">
    <property type="entry name" value="C-terminal effector domain of the bipartite response regulators"/>
    <property type="match status" value="1"/>
</dbReference>
<dbReference type="InterPro" id="IPR011006">
    <property type="entry name" value="CheY-like_superfamily"/>
</dbReference>